<sequence length="191" mass="21180">MTSLIEPSSATGRLRPDDVPQFRHAQLLLLLTEANKLSVTLDLHRLGVTDFAASHPLLILQPSDITYRRLRLAGFTDHPLSNAAPGQRYATRRERLVEDLSRLISLGLARMGTANARRVFLVTDSGSAIAEQLTSVYADAYRSSAQLMLARIARLNDTALQRELSDWLRADPVMFDLLGVDAELTLFGKPK</sequence>
<evidence type="ECO:0000313" key="1">
    <source>
        <dbReference type="EMBL" id="MBM7414203.1"/>
    </source>
</evidence>
<proteinExistence type="predicted"/>
<dbReference type="RefSeq" id="WP_204866971.1">
    <property type="nucleotide sequence ID" value="NZ_JAFBBK010000001.1"/>
</dbReference>
<evidence type="ECO:0008006" key="3">
    <source>
        <dbReference type="Google" id="ProtNLM"/>
    </source>
</evidence>
<reference evidence="1 2" key="1">
    <citation type="submission" date="2021-01" db="EMBL/GenBank/DDBJ databases">
        <title>Genomics of switchgrass bacterial isolates.</title>
        <authorList>
            <person name="Shade A."/>
        </authorList>
    </citation>
    <scope>NUCLEOTIDE SEQUENCE [LARGE SCALE GENOMIC DNA]</scope>
    <source>
        <strain evidence="1 2">PvP111</strain>
    </source>
</reference>
<keyword evidence="2" id="KW-1185">Reference proteome</keyword>
<name>A0ABS2KQH0_9NOCA</name>
<dbReference type="Pfam" id="PF20288">
    <property type="entry name" value="MC2"/>
    <property type="match status" value="1"/>
</dbReference>
<dbReference type="InterPro" id="IPR046904">
    <property type="entry name" value="ABC-3C_MC2"/>
</dbReference>
<protein>
    <recommendedName>
        <fullName evidence="3">MarR family transcriptional regulator</fullName>
    </recommendedName>
</protein>
<dbReference type="Proteomes" id="UP000703038">
    <property type="component" value="Unassembled WGS sequence"/>
</dbReference>
<comment type="caution">
    <text evidence="1">The sequence shown here is derived from an EMBL/GenBank/DDBJ whole genome shotgun (WGS) entry which is preliminary data.</text>
</comment>
<organism evidence="1 2">
    <name type="scientific">Rhodococcoides corynebacterioides</name>
    <dbReference type="NCBI Taxonomy" id="53972"/>
    <lineage>
        <taxon>Bacteria</taxon>
        <taxon>Bacillati</taxon>
        <taxon>Actinomycetota</taxon>
        <taxon>Actinomycetes</taxon>
        <taxon>Mycobacteriales</taxon>
        <taxon>Nocardiaceae</taxon>
        <taxon>Rhodococcoides</taxon>
    </lineage>
</organism>
<gene>
    <name evidence="1" type="ORF">JOE42_000936</name>
</gene>
<accession>A0ABS2KQH0</accession>
<dbReference type="EMBL" id="JAFBBK010000001">
    <property type="protein sequence ID" value="MBM7414203.1"/>
    <property type="molecule type" value="Genomic_DNA"/>
</dbReference>
<evidence type="ECO:0000313" key="2">
    <source>
        <dbReference type="Proteomes" id="UP000703038"/>
    </source>
</evidence>